<evidence type="ECO:0008006" key="3">
    <source>
        <dbReference type="Google" id="ProtNLM"/>
    </source>
</evidence>
<sequence length="147" mass="16262">MCGVIFPKACIAHPINSIIWPSLQNCTQQILHSLHDTQLSSGPVTTQDNIARILNHLFQADSKSTDTTTHIKIRKEAELIKKPVALNNTVPFTQQEIDHIVSTAPSKKAPGLDGIDGYILKRLHKSSPTTLLQLFNASKTLGHFLNY</sequence>
<protein>
    <recommendedName>
        <fullName evidence="3">Reverse transcriptase</fullName>
    </recommendedName>
</protein>
<gene>
    <name evidence="1" type="ORF">CEXT_770361</name>
</gene>
<reference evidence="1 2" key="1">
    <citation type="submission" date="2021-06" db="EMBL/GenBank/DDBJ databases">
        <title>Caerostris extrusa draft genome.</title>
        <authorList>
            <person name="Kono N."/>
            <person name="Arakawa K."/>
        </authorList>
    </citation>
    <scope>NUCLEOTIDE SEQUENCE [LARGE SCALE GENOMIC DNA]</scope>
</reference>
<comment type="caution">
    <text evidence="1">The sequence shown here is derived from an EMBL/GenBank/DDBJ whole genome shotgun (WGS) entry which is preliminary data.</text>
</comment>
<organism evidence="1 2">
    <name type="scientific">Caerostris extrusa</name>
    <name type="common">Bark spider</name>
    <name type="synonym">Caerostris bankana</name>
    <dbReference type="NCBI Taxonomy" id="172846"/>
    <lineage>
        <taxon>Eukaryota</taxon>
        <taxon>Metazoa</taxon>
        <taxon>Ecdysozoa</taxon>
        <taxon>Arthropoda</taxon>
        <taxon>Chelicerata</taxon>
        <taxon>Arachnida</taxon>
        <taxon>Araneae</taxon>
        <taxon>Araneomorphae</taxon>
        <taxon>Entelegynae</taxon>
        <taxon>Araneoidea</taxon>
        <taxon>Araneidae</taxon>
        <taxon>Caerostris</taxon>
    </lineage>
</organism>
<proteinExistence type="predicted"/>
<dbReference type="AlphaFoldDB" id="A0AAV4RBW0"/>
<name>A0AAV4RBW0_CAEEX</name>
<keyword evidence="2" id="KW-1185">Reference proteome</keyword>
<accession>A0AAV4RBW0</accession>
<evidence type="ECO:0000313" key="1">
    <source>
        <dbReference type="EMBL" id="GIY18171.1"/>
    </source>
</evidence>
<dbReference type="EMBL" id="BPLR01007583">
    <property type="protein sequence ID" value="GIY18171.1"/>
    <property type="molecule type" value="Genomic_DNA"/>
</dbReference>
<dbReference type="Proteomes" id="UP001054945">
    <property type="component" value="Unassembled WGS sequence"/>
</dbReference>
<evidence type="ECO:0000313" key="2">
    <source>
        <dbReference type="Proteomes" id="UP001054945"/>
    </source>
</evidence>